<name>A0ABQ7JE62_9APIC</name>
<comment type="caution">
    <text evidence="1">The sequence shown here is derived from an EMBL/GenBank/DDBJ whole genome shotgun (WGS) entry which is preliminary data.</text>
</comment>
<dbReference type="PANTHER" id="PTHR48050">
    <property type="entry name" value="STEROL 3-BETA-GLUCOSYLTRANSFERASE"/>
    <property type="match status" value="1"/>
</dbReference>
<dbReference type="Gene3D" id="3.40.50.2000">
    <property type="entry name" value="Glycogen Phosphorylase B"/>
    <property type="match status" value="1"/>
</dbReference>
<gene>
    <name evidence="1" type="ORF">IE077_000744</name>
</gene>
<dbReference type="Proteomes" id="UP000823046">
    <property type="component" value="Unassembled WGS sequence"/>
</dbReference>
<protein>
    <submittedName>
        <fullName evidence="1">Uncharacterized protein</fullName>
    </submittedName>
</protein>
<evidence type="ECO:0000313" key="2">
    <source>
        <dbReference type="Proteomes" id="UP000823046"/>
    </source>
</evidence>
<dbReference type="SUPFAM" id="SSF53756">
    <property type="entry name" value="UDP-Glycosyltransferase/glycogen phosphorylase"/>
    <property type="match status" value="1"/>
</dbReference>
<reference evidence="1 2" key="1">
    <citation type="journal article" date="2020" name="bioRxiv">
        <title>Metabolic contributions of an alphaproteobacterial endosymbiont in the apicomplexan Cardiosporidium cionae.</title>
        <authorList>
            <person name="Hunter E.S."/>
            <person name="Paight C.J."/>
            <person name="Lane C.E."/>
        </authorList>
    </citation>
    <scope>NUCLEOTIDE SEQUENCE [LARGE SCALE GENOMIC DNA]</scope>
    <source>
        <strain evidence="1">ESH_2018</strain>
    </source>
</reference>
<dbReference type="InterPro" id="IPR050426">
    <property type="entry name" value="Glycosyltransferase_28"/>
</dbReference>
<evidence type="ECO:0000313" key="1">
    <source>
        <dbReference type="EMBL" id="KAF8822243.1"/>
    </source>
</evidence>
<accession>A0ABQ7JE62</accession>
<dbReference type="EMBL" id="JADAQX010000070">
    <property type="protein sequence ID" value="KAF8822243.1"/>
    <property type="molecule type" value="Genomic_DNA"/>
</dbReference>
<proteinExistence type="predicted"/>
<sequence length="450" mass="50606">MPIPSLVISPCPPPSIASNEFMKAFQNEFEDICQNSLFKSRVARNFVFHAENGLNCGTISKKIEECTLWVKKIATVPCTFSDICHWMWRLCLSDHGDFRKHYLSLPECIFHVSSDSNAISLPFGVPILYTLSPLLYKLPIEWPSSTAILGFSKLPWNLPLHKPYALPGYTIIDQAASREIKNSVNFKAFDRKQMLSFNAMCEHFKHTKFAYVSFGSMHISHLGVVPRLNTLRIILEEASLGMKIDFLLHIPLDSFDDSNDLSYCGGKSEQANVQYTKTTVAVGLFDVEEFLRRSCCMAVITHSSAGAVGLFSRLNIPHIVIPRLFDQDVWSHILKTHSLAVVAKDLSVLFDDFGEIQDNMEHISHEKWNSYKLETTESCCKNSLEEVIHTFKNFVCAASDKLVEYLKDLPDSSSANSNMISSMNMEDGSLVAAYATLSLLPFIKIVPPSI</sequence>
<dbReference type="PANTHER" id="PTHR48050:SF11">
    <property type="entry name" value="GLYCOSYLTRANSFERASE"/>
    <property type="match status" value="1"/>
</dbReference>
<keyword evidence="2" id="KW-1185">Reference proteome</keyword>
<organism evidence="1 2">
    <name type="scientific">Cardiosporidium cionae</name>
    <dbReference type="NCBI Taxonomy" id="476202"/>
    <lineage>
        <taxon>Eukaryota</taxon>
        <taxon>Sar</taxon>
        <taxon>Alveolata</taxon>
        <taxon>Apicomplexa</taxon>
        <taxon>Aconoidasida</taxon>
        <taxon>Nephromycida</taxon>
        <taxon>Cardiosporidium</taxon>
    </lineage>
</organism>